<accession>A0ABV7HHL5</accession>
<organism evidence="2 3">
    <name type="scientific">Litoribrevibacter euphylliae</name>
    <dbReference type="NCBI Taxonomy" id="1834034"/>
    <lineage>
        <taxon>Bacteria</taxon>
        <taxon>Pseudomonadati</taxon>
        <taxon>Pseudomonadota</taxon>
        <taxon>Gammaproteobacteria</taxon>
        <taxon>Oceanospirillales</taxon>
        <taxon>Oceanospirillaceae</taxon>
        <taxon>Litoribrevibacter</taxon>
    </lineage>
</organism>
<evidence type="ECO:0000313" key="2">
    <source>
        <dbReference type="EMBL" id="MFC3151016.1"/>
    </source>
</evidence>
<feature type="transmembrane region" description="Helical" evidence="1">
    <location>
        <begin position="100"/>
        <end position="119"/>
    </location>
</feature>
<gene>
    <name evidence="2" type="ORF">ACFOEK_08250</name>
</gene>
<dbReference type="Proteomes" id="UP001595476">
    <property type="component" value="Unassembled WGS sequence"/>
</dbReference>
<evidence type="ECO:0008006" key="4">
    <source>
        <dbReference type="Google" id="ProtNLM"/>
    </source>
</evidence>
<reference evidence="3" key="1">
    <citation type="journal article" date="2019" name="Int. J. Syst. Evol. Microbiol.">
        <title>The Global Catalogue of Microorganisms (GCM) 10K type strain sequencing project: providing services to taxonomists for standard genome sequencing and annotation.</title>
        <authorList>
            <consortium name="The Broad Institute Genomics Platform"/>
            <consortium name="The Broad Institute Genome Sequencing Center for Infectious Disease"/>
            <person name="Wu L."/>
            <person name="Ma J."/>
        </authorList>
    </citation>
    <scope>NUCLEOTIDE SEQUENCE [LARGE SCALE GENOMIC DNA]</scope>
    <source>
        <strain evidence="3">KCTC 52438</strain>
    </source>
</reference>
<keyword evidence="1" id="KW-0812">Transmembrane</keyword>
<proteinExistence type="predicted"/>
<dbReference type="RefSeq" id="WP_386719006.1">
    <property type="nucleotide sequence ID" value="NZ_JBHRSZ010000004.1"/>
</dbReference>
<sequence>MKADTLIVQSFAALFVLFSLPAFFATEFFAEALRFSLSQPGAKMEFIAAYGGLILGAGIFLAVIAKEHARIGLLAILFLVGGLFVGRLEGMIFDTGTTDVQITFLILEFLTLLIVGSRLKKPSQSTVSASASI</sequence>
<evidence type="ECO:0000256" key="1">
    <source>
        <dbReference type="SAM" id="Phobius"/>
    </source>
</evidence>
<feature type="transmembrane region" description="Helical" evidence="1">
    <location>
        <begin position="46"/>
        <end position="64"/>
    </location>
</feature>
<dbReference type="EMBL" id="JBHRSZ010000004">
    <property type="protein sequence ID" value="MFC3151016.1"/>
    <property type="molecule type" value="Genomic_DNA"/>
</dbReference>
<keyword evidence="3" id="KW-1185">Reference proteome</keyword>
<comment type="caution">
    <text evidence="2">The sequence shown here is derived from an EMBL/GenBank/DDBJ whole genome shotgun (WGS) entry which is preliminary data.</text>
</comment>
<keyword evidence="1" id="KW-0472">Membrane</keyword>
<keyword evidence="1" id="KW-1133">Transmembrane helix</keyword>
<name>A0ABV7HHL5_9GAMM</name>
<protein>
    <recommendedName>
        <fullName evidence="4">DUF4345 domain-containing protein</fullName>
    </recommendedName>
</protein>
<evidence type="ECO:0000313" key="3">
    <source>
        <dbReference type="Proteomes" id="UP001595476"/>
    </source>
</evidence>
<feature type="transmembrane region" description="Helical" evidence="1">
    <location>
        <begin position="71"/>
        <end position="88"/>
    </location>
</feature>